<sequence length="64" mass="7108">MARENDAELGDAEPPAEYRREASDDFAEEHSDTDVEPEDEGGPEPRPRSAKHRPSSEGPRHPVV</sequence>
<protein>
    <submittedName>
        <fullName evidence="2">Uncharacterized protein</fullName>
    </submittedName>
</protein>
<evidence type="ECO:0000313" key="3">
    <source>
        <dbReference type="Proteomes" id="UP000614996"/>
    </source>
</evidence>
<dbReference type="AlphaFoldDB" id="A0A8J4ADQ8"/>
<feature type="region of interest" description="Disordered" evidence="1">
    <location>
        <begin position="1"/>
        <end position="64"/>
    </location>
</feature>
<gene>
    <name evidence="2" type="ORF">NUM_30310</name>
</gene>
<proteinExistence type="predicted"/>
<evidence type="ECO:0000256" key="1">
    <source>
        <dbReference type="SAM" id="MobiDB-lite"/>
    </source>
</evidence>
<name>A0A8J4ADQ8_9ACTN</name>
<organism evidence="2 3">
    <name type="scientific">Actinocatenispora comari</name>
    <dbReference type="NCBI Taxonomy" id="2807577"/>
    <lineage>
        <taxon>Bacteria</taxon>
        <taxon>Bacillati</taxon>
        <taxon>Actinomycetota</taxon>
        <taxon>Actinomycetes</taxon>
        <taxon>Micromonosporales</taxon>
        <taxon>Micromonosporaceae</taxon>
        <taxon>Actinocatenispora</taxon>
    </lineage>
</organism>
<feature type="compositionally biased region" description="Basic and acidic residues" evidence="1">
    <location>
        <begin position="16"/>
        <end position="33"/>
    </location>
</feature>
<feature type="compositionally biased region" description="Basic and acidic residues" evidence="1">
    <location>
        <begin position="54"/>
        <end position="64"/>
    </location>
</feature>
<evidence type="ECO:0000313" key="2">
    <source>
        <dbReference type="EMBL" id="GIL27777.1"/>
    </source>
</evidence>
<dbReference type="EMBL" id="BOPO01000053">
    <property type="protein sequence ID" value="GIL27777.1"/>
    <property type="molecule type" value="Genomic_DNA"/>
</dbReference>
<dbReference type="Proteomes" id="UP000614996">
    <property type="component" value="Unassembled WGS sequence"/>
</dbReference>
<accession>A0A8J4ADQ8</accession>
<reference evidence="3" key="1">
    <citation type="journal article" date="2021" name="Int. J. Syst. Evol. Microbiol.">
        <title>Actinocatenispora comari sp. nov., an endophytic actinomycete isolated from aerial parts of Comarum salesowianum.</title>
        <authorList>
            <person name="Oyunbileg N."/>
            <person name="Iizaka Y."/>
            <person name="Hamada M."/>
            <person name="Davaapurev B.O."/>
            <person name="Fukumoto A."/>
            <person name="Tsetseg B."/>
            <person name="Kato F."/>
            <person name="Tamura T."/>
            <person name="Batkhuu J."/>
            <person name="Anzai Y."/>
        </authorList>
    </citation>
    <scope>NUCLEOTIDE SEQUENCE [LARGE SCALE GENOMIC DNA]</scope>
    <source>
        <strain evidence="3">NUM-2625</strain>
    </source>
</reference>
<dbReference type="RefSeq" id="WP_207125511.1">
    <property type="nucleotide sequence ID" value="NZ_BOPO01000053.1"/>
</dbReference>
<keyword evidence="3" id="KW-1185">Reference proteome</keyword>
<comment type="caution">
    <text evidence="2">The sequence shown here is derived from an EMBL/GenBank/DDBJ whole genome shotgun (WGS) entry which is preliminary data.</text>
</comment>